<dbReference type="InterPro" id="IPR050126">
    <property type="entry name" value="Ap4A_hydrolase"/>
</dbReference>
<dbReference type="STRING" id="177199.A0A420Y8U7"/>
<dbReference type="AlphaFoldDB" id="A0A420Y8U7"/>
<evidence type="ECO:0000313" key="5">
    <source>
        <dbReference type="Proteomes" id="UP000275385"/>
    </source>
</evidence>
<feature type="region of interest" description="Disordered" evidence="1">
    <location>
        <begin position="58"/>
        <end position="159"/>
    </location>
</feature>
<dbReference type="PANTHER" id="PTHR42850:SF4">
    <property type="entry name" value="ZINC-DEPENDENT ENDOPOLYPHOSPHATASE"/>
    <property type="match status" value="1"/>
</dbReference>
<dbReference type="InterPro" id="IPR029052">
    <property type="entry name" value="Metallo-depent_PP-like"/>
</dbReference>
<reference evidence="4 5" key="1">
    <citation type="submission" date="2018-08" db="EMBL/GenBank/DDBJ databases">
        <title>Draft genome of the lignicolous fungus Coniochaeta pulveracea.</title>
        <authorList>
            <person name="Borstlap C.J."/>
            <person name="De Witt R.N."/>
            <person name="Botha A."/>
            <person name="Volschenk H."/>
        </authorList>
    </citation>
    <scope>NUCLEOTIDE SEQUENCE [LARGE SCALE GENOMIC DNA]</scope>
    <source>
        <strain evidence="4 5">CAB683</strain>
    </source>
</reference>
<dbReference type="PANTHER" id="PTHR42850">
    <property type="entry name" value="METALLOPHOSPHOESTERASE"/>
    <property type="match status" value="1"/>
</dbReference>
<evidence type="ECO:0000259" key="3">
    <source>
        <dbReference type="Pfam" id="PF00149"/>
    </source>
</evidence>
<evidence type="ECO:0000313" key="4">
    <source>
        <dbReference type="EMBL" id="RKU44318.1"/>
    </source>
</evidence>
<evidence type="ECO:0000256" key="2">
    <source>
        <dbReference type="SAM" id="Phobius"/>
    </source>
</evidence>
<comment type="caution">
    <text evidence="4">The sequence shown here is derived from an EMBL/GenBank/DDBJ whole genome shotgun (WGS) entry which is preliminary data.</text>
</comment>
<name>A0A420Y8U7_9PEZI</name>
<organism evidence="4 5">
    <name type="scientific">Coniochaeta pulveracea</name>
    <dbReference type="NCBI Taxonomy" id="177199"/>
    <lineage>
        <taxon>Eukaryota</taxon>
        <taxon>Fungi</taxon>
        <taxon>Dikarya</taxon>
        <taxon>Ascomycota</taxon>
        <taxon>Pezizomycotina</taxon>
        <taxon>Sordariomycetes</taxon>
        <taxon>Sordariomycetidae</taxon>
        <taxon>Coniochaetales</taxon>
        <taxon>Coniochaetaceae</taxon>
        <taxon>Coniochaeta</taxon>
    </lineage>
</organism>
<feature type="compositionally biased region" description="Basic and acidic residues" evidence="1">
    <location>
        <begin position="406"/>
        <end position="425"/>
    </location>
</feature>
<dbReference type="GO" id="GO:0005737">
    <property type="term" value="C:cytoplasm"/>
    <property type="evidence" value="ECO:0007669"/>
    <property type="project" value="TreeGrafter"/>
</dbReference>
<feature type="compositionally biased region" description="Polar residues" evidence="1">
    <location>
        <begin position="108"/>
        <end position="133"/>
    </location>
</feature>
<dbReference type="Proteomes" id="UP000275385">
    <property type="component" value="Unassembled WGS sequence"/>
</dbReference>
<sequence>MLRVLGRRRNLVAGLIGFFIVVNVLFLSRIGGYTRVYNTEAGPIMTDPEVPIDMSSVKEEKPKEVVQQPPQLPPSPAPMPPATSTSPAPSTPPAPSTAPTRSTRPAGSASSTSPEQQSPPKHTSPPQQQSQQKDAAVSRPQPPAVATKISNRDKKLMAPYRMGYGTSARPTLKDGPSVRIADLPHEHLPRKGSSGRLVIVGDVHGQLPALRTLLGQVNFDRKNGDHLILTGDMVNKGPDSVGVVQYAMDLKASAVRGNHEDRILLSHKEGKRNSNNKAGWLQTMLKNVDLLQMNRTRALASMSPAEQQTLARPGTETELVLASKFSDEQLAWLDSLPVILRLGLLSSAKSTPWNAGTIAVVHAGLVPGMALEKQDPQTAMTMRSLVFPGEMSRHDAIKKQLQAEAKSAKEKEEKKNPGKKVEQAKVEEKHVAAELERLTSLGLDRMADRRVLFPRENRDGQPWSEVWSRHQSQIKFEEDRTAVIYGHDAKSGVRVGSEVEAEKFPPGIPTPPTPPRATRYAFGLDSGCVYGNQLSALILEYNSESDDIKHSIAMVPCEKAAEPPKN</sequence>
<feature type="compositionally biased region" description="Low complexity" evidence="1">
    <location>
        <begin position="97"/>
        <end position="106"/>
    </location>
</feature>
<keyword evidence="2" id="KW-1133">Transmembrane helix</keyword>
<dbReference type="SUPFAM" id="SSF56300">
    <property type="entry name" value="Metallo-dependent phosphatases"/>
    <property type="match status" value="1"/>
</dbReference>
<gene>
    <name evidence="4" type="ORF">DL546_005838</name>
</gene>
<keyword evidence="5" id="KW-1185">Reference proteome</keyword>
<dbReference type="Pfam" id="PF00149">
    <property type="entry name" value="Metallophos"/>
    <property type="match status" value="1"/>
</dbReference>
<feature type="domain" description="Calcineurin-like phosphoesterase" evidence="3">
    <location>
        <begin position="196"/>
        <end position="277"/>
    </location>
</feature>
<keyword evidence="2" id="KW-0812">Transmembrane</keyword>
<dbReference type="GO" id="GO:0016791">
    <property type="term" value="F:phosphatase activity"/>
    <property type="evidence" value="ECO:0007669"/>
    <property type="project" value="TreeGrafter"/>
</dbReference>
<proteinExistence type="predicted"/>
<dbReference type="EMBL" id="QVQW01000032">
    <property type="protein sequence ID" value="RKU44318.1"/>
    <property type="molecule type" value="Genomic_DNA"/>
</dbReference>
<feature type="compositionally biased region" description="Pro residues" evidence="1">
    <location>
        <begin position="70"/>
        <end position="81"/>
    </location>
</feature>
<dbReference type="InterPro" id="IPR004843">
    <property type="entry name" value="Calcineurin-like_PHP"/>
</dbReference>
<dbReference type="GO" id="GO:0000298">
    <property type="term" value="F:endopolyphosphatase activity"/>
    <property type="evidence" value="ECO:0007669"/>
    <property type="project" value="TreeGrafter"/>
</dbReference>
<protein>
    <recommendedName>
        <fullName evidence="3">Calcineurin-like phosphoesterase domain-containing protein</fullName>
    </recommendedName>
</protein>
<dbReference type="OrthoDB" id="10267127at2759"/>
<accession>A0A420Y8U7</accession>
<keyword evidence="2" id="KW-0472">Membrane</keyword>
<dbReference type="GO" id="GO:0006798">
    <property type="term" value="P:polyphosphate catabolic process"/>
    <property type="evidence" value="ECO:0007669"/>
    <property type="project" value="TreeGrafter"/>
</dbReference>
<feature type="region of interest" description="Disordered" evidence="1">
    <location>
        <begin position="404"/>
        <end position="425"/>
    </location>
</feature>
<dbReference type="Gene3D" id="3.60.21.10">
    <property type="match status" value="1"/>
</dbReference>
<feature type="transmembrane region" description="Helical" evidence="2">
    <location>
        <begin position="12"/>
        <end position="31"/>
    </location>
</feature>
<evidence type="ECO:0000256" key="1">
    <source>
        <dbReference type="SAM" id="MobiDB-lite"/>
    </source>
</evidence>